<feature type="domain" description="Helicase C-terminal" evidence="7">
    <location>
        <begin position="157"/>
        <end position="333"/>
    </location>
</feature>
<evidence type="ECO:0000259" key="7">
    <source>
        <dbReference type="PROSITE" id="PS51194"/>
    </source>
</evidence>
<dbReference type="Gene3D" id="3.40.50.300">
    <property type="entry name" value="P-loop containing nucleotide triphosphate hydrolases"/>
    <property type="match status" value="2"/>
</dbReference>
<feature type="compositionally biased region" description="Basic and acidic residues" evidence="6">
    <location>
        <begin position="15"/>
        <end position="43"/>
    </location>
</feature>
<evidence type="ECO:0000256" key="6">
    <source>
        <dbReference type="SAM" id="MobiDB-lite"/>
    </source>
</evidence>
<evidence type="ECO:0000256" key="4">
    <source>
        <dbReference type="ARBA" id="ARBA00022884"/>
    </source>
</evidence>
<dbReference type="STRING" id="436010.A0A166E649"/>
<dbReference type="SUPFAM" id="SSF52540">
    <property type="entry name" value="P-loop containing nucleoside triphosphate hydrolases"/>
    <property type="match status" value="2"/>
</dbReference>
<keyword evidence="4 5" id="KW-0694">RNA-binding</keyword>
<gene>
    <name evidence="8" type="ORF">FIBSPDRAFT_958769</name>
</gene>
<comment type="catalytic activity">
    <reaction evidence="5">
        <text>ATP + H2O = ADP + phosphate + H(+)</text>
        <dbReference type="Rhea" id="RHEA:13065"/>
        <dbReference type="ChEBI" id="CHEBI:15377"/>
        <dbReference type="ChEBI" id="CHEBI:15378"/>
        <dbReference type="ChEBI" id="CHEBI:30616"/>
        <dbReference type="ChEBI" id="CHEBI:43474"/>
        <dbReference type="ChEBI" id="CHEBI:456216"/>
        <dbReference type="EC" id="3.6.4.13"/>
    </reaction>
</comment>
<evidence type="ECO:0000256" key="3">
    <source>
        <dbReference type="ARBA" id="ARBA00022840"/>
    </source>
</evidence>
<dbReference type="GO" id="GO:0003723">
    <property type="term" value="F:RNA binding"/>
    <property type="evidence" value="ECO:0007669"/>
    <property type="project" value="UniProtKB-UniRule"/>
</dbReference>
<comment type="function">
    <text evidence="5">RNA helicase.</text>
</comment>
<reference evidence="8 9" key="1">
    <citation type="journal article" date="2016" name="Mol. Biol. Evol.">
        <title>Comparative Genomics of Early-Diverging Mushroom-Forming Fungi Provides Insights into the Origins of Lignocellulose Decay Capabilities.</title>
        <authorList>
            <person name="Nagy L.G."/>
            <person name="Riley R."/>
            <person name="Tritt A."/>
            <person name="Adam C."/>
            <person name="Daum C."/>
            <person name="Floudas D."/>
            <person name="Sun H."/>
            <person name="Yadav J.S."/>
            <person name="Pangilinan J."/>
            <person name="Larsson K.H."/>
            <person name="Matsuura K."/>
            <person name="Barry K."/>
            <person name="Labutti K."/>
            <person name="Kuo R."/>
            <person name="Ohm R.A."/>
            <person name="Bhattacharya S.S."/>
            <person name="Shirouzu T."/>
            <person name="Yoshinaga Y."/>
            <person name="Martin F.M."/>
            <person name="Grigoriev I.V."/>
            <person name="Hibbett D.S."/>
        </authorList>
    </citation>
    <scope>NUCLEOTIDE SEQUENCE [LARGE SCALE GENOMIC DNA]</scope>
    <source>
        <strain evidence="8 9">CBS 109695</strain>
    </source>
</reference>
<comment type="domain">
    <text evidence="5">The Q motif is unique to and characteristic of the DEAD box family of RNA helicases and controls ATP binding and hydrolysis.</text>
</comment>
<evidence type="ECO:0000256" key="2">
    <source>
        <dbReference type="ARBA" id="ARBA00022801"/>
    </source>
</evidence>
<dbReference type="Proteomes" id="UP000076532">
    <property type="component" value="Unassembled WGS sequence"/>
</dbReference>
<dbReference type="OrthoDB" id="4310724at2759"/>
<organism evidence="8 9">
    <name type="scientific">Athelia psychrophila</name>
    <dbReference type="NCBI Taxonomy" id="1759441"/>
    <lineage>
        <taxon>Eukaryota</taxon>
        <taxon>Fungi</taxon>
        <taxon>Dikarya</taxon>
        <taxon>Basidiomycota</taxon>
        <taxon>Agaricomycotina</taxon>
        <taxon>Agaricomycetes</taxon>
        <taxon>Agaricomycetidae</taxon>
        <taxon>Atheliales</taxon>
        <taxon>Atheliaceae</taxon>
        <taxon>Athelia</taxon>
    </lineage>
</organism>
<keyword evidence="9" id="KW-1185">Reference proteome</keyword>
<dbReference type="AlphaFoldDB" id="A0A166E649"/>
<accession>A0A166E649</accession>
<dbReference type="PROSITE" id="PS51194">
    <property type="entry name" value="HELICASE_CTER"/>
    <property type="match status" value="1"/>
</dbReference>
<name>A0A166E649_9AGAM</name>
<feature type="region of interest" description="Disordered" evidence="6">
    <location>
        <begin position="1"/>
        <end position="43"/>
    </location>
</feature>
<dbReference type="InterPro" id="IPR001650">
    <property type="entry name" value="Helicase_C-like"/>
</dbReference>
<dbReference type="GO" id="GO:0005524">
    <property type="term" value="F:ATP binding"/>
    <property type="evidence" value="ECO:0007669"/>
    <property type="project" value="UniProtKB-UniRule"/>
</dbReference>
<feature type="region of interest" description="Disordered" evidence="6">
    <location>
        <begin position="375"/>
        <end position="396"/>
    </location>
</feature>
<protein>
    <recommendedName>
        <fullName evidence="5">ATP-dependent RNA helicase</fullName>
        <ecNumber evidence="5">3.6.4.13</ecNumber>
    </recommendedName>
</protein>
<dbReference type="GO" id="GO:0003724">
    <property type="term" value="F:RNA helicase activity"/>
    <property type="evidence" value="ECO:0007669"/>
    <property type="project" value="UniProtKB-EC"/>
</dbReference>
<sequence>MPQRMARTMCARASTCHEGEREKWEGEGKDAGGGQAERRPARELDRGVEVHVVAPGHLWNIPEDGDELAKQIRGLKFLMVDEANRMVEAGHFEEIPPSDETIETERLGADIRLLRTLSKDLQRNVKKRSSPRIRGKKGKGLTTLLLRLDFRDPEPAIIEEKVSPVSPSPLRIPIIAFRMCTCTTSSPAAQADHSCSCIPSTGYGTASKLEQRLRLKNLDRYATSHPHLISPFHIIWYRRNSYKNKANVLRFKGTPNSALLATDIPAVDHIIHYQIPRSADSYVHWNGRTARAMHKGFSMFMCGPNERRVVRALQGSWGRQETDMLEMNIELSMLDKLKARVALARKIDSVHPKVKKENHAKNWMKEAAEAIRLGLCQPTDGRSSDDEDDQGRPMKVKVKSRNVRTRVMGAEFKRMLTMPLIAKGCSTM</sequence>
<evidence type="ECO:0000256" key="5">
    <source>
        <dbReference type="RuleBase" id="RU365068"/>
    </source>
</evidence>
<keyword evidence="1 5" id="KW-0547">Nucleotide-binding</keyword>
<comment type="similarity">
    <text evidence="5">Belongs to the DEAD box helicase family.</text>
</comment>
<keyword evidence="5" id="KW-0347">Helicase</keyword>
<dbReference type="GO" id="GO:0016787">
    <property type="term" value="F:hydrolase activity"/>
    <property type="evidence" value="ECO:0007669"/>
    <property type="project" value="UniProtKB-KW"/>
</dbReference>
<dbReference type="InterPro" id="IPR027417">
    <property type="entry name" value="P-loop_NTPase"/>
</dbReference>
<evidence type="ECO:0000313" key="8">
    <source>
        <dbReference type="EMBL" id="KZP15433.1"/>
    </source>
</evidence>
<keyword evidence="2 5" id="KW-0378">Hydrolase</keyword>
<dbReference type="EMBL" id="KV417604">
    <property type="protein sequence ID" value="KZP15433.1"/>
    <property type="molecule type" value="Genomic_DNA"/>
</dbReference>
<dbReference type="EC" id="3.6.4.13" evidence="5"/>
<proteinExistence type="inferred from homology"/>
<keyword evidence="3 5" id="KW-0067">ATP-binding</keyword>
<evidence type="ECO:0000313" key="9">
    <source>
        <dbReference type="Proteomes" id="UP000076532"/>
    </source>
</evidence>
<evidence type="ECO:0000256" key="1">
    <source>
        <dbReference type="ARBA" id="ARBA00022741"/>
    </source>
</evidence>
<dbReference type="PANTHER" id="PTHR24031">
    <property type="entry name" value="RNA HELICASE"/>
    <property type="match status" value="1"/>
</dbReference>